<dbReference type="GO" id="GO:0005315">
    <property type="term" value="F:phosphate transmembrane transporter activity"/>
    <property type="evidence" value="ECO:0007669"/>
    <property type="project" value="InterPro"/>
</dbReference>
<evidence type="ECO:0000313" key="5">
    <source>
        <dbReference type="EMBL" id="REG25699.1"/>
    </source>
</evidence>
<organism evidence="5 6">
    <name type="scientific">Jeotgalicoccus halotolerans</name>
    <dbReference type="NCBI Taxonomy" id="157227"/>
    <lineage>
        <taxon>Bacteria</taxon>
        <taxon>Bacillati</taxon>
        <taxon>Bacillota</taxon>
        <taxon>Bacilli</taxon>
        <taxon>Bacillales</taxon>
        <taxon>Staphylococcaceae</taxon>
        <taxon>Jeotgalicoccus</taxon>
    </lineage>
</organism>
<dbReference type="PROSITE" id="PS00211">
    <property type="entry name" value="ABC_TRANSPORTER_1"/>
    <property type="match status" value="1"/>
</dbReference>
<evidence type="ECO:0000256" key="1">
    <source>
        <dbReference type="ARBA" id="ARBA00022448"/>
    </source>
</evidence>
<keyword evidence="2" id="KW-0547">Nucleotide-binding</keyword>
<feature type="domain" description="ABC transporter" evidence="4">
    <location>
        <begin position="34"/>
        <end position="275"/>
    </location>
</feature>
<dbReference type="InterPro" id="IPR003593">
    <property type="entry name" value="AAA+_ATPase"/>
</dbReference>
<dbReference type="EMBL" id="QUMW01000009">
    <property type="protein sequence ID" value="REG25699.1"/>
    <property type="molecule type" value="Genomic_DNA"/>
</dbReference>
<dbReference type="RefSeq" id="WP_115884378.1">
    <property type="nucleotide sequence ID" value="NZ_CBCSHX010000001.1"/>
</dbReference>
<dbReference type="Pfam" id="PF00005">
    <property type="entry name" value="ABC_tran"/>
    <property type="match status" value="1"/>
</dbReference>
<reference evidence="5 6" key="1">
    <citation type="submission" date="2018-08" db="EMBL/GenBank/DDBJ databases">
        <title>Genomic Encyclopedia of Type Strains, Phase IV (KMG-IV): sequencing the most valuable type-strain genomes for metagenomic binning, comparative biology and taxonomic classification.</title>
        <authorList>
            <person name="Goeker M."/>
        </authorList>
    </citation>
    <scope>NUCLEOTIDE SEQUENCE [LARGE SCALE GENOMIC DNA]</scope>
    <source>
        <strain evidence="5 6">DSM 17274</strain>
    </source>
</reference>
<protein>
    <submittedName>
        <fullName evidence="5">Phosphate ABC transporter ATP-binding protein (PhoT family)</fullName>
    </submittedName>
</protein>
<sequence length="280" mass="31464">MAELNSVKTKVNIGTQAADAKRQTIIQEDKEIVFQSNNFNLWYGDNHALQDINLTFHENDINAIIGPSGCGKSTFVKSLNRMTELVPIVRTEGDIQFRGDDIFTSGMSVEELRTRVGMVFQKPNPFPKSIYDNVAYGPRVHGIKKKSVLDEVVEKSLRSASIWDEVKDRLNDNAYGLSGGQQQRICIARALAVEPEVILMDEPTSALDPISTTKIEDLMQELKKDYSIIIVTHNMQQAARVSGRTSFFYQGYVVESDDTNVIFENPSDKRTEDYVSGRFG</sequence>
<comment type="caution">
    <text evidence="5">The sequence shown here is derived from an EMBL/GenBank/DDBJ whole genome shotgun (WGS) entry which is preliminary data.</text>
</comment>
<dbReference type="InterPro" id="IPR027417">
    <property type="entry name" value="P-loop_NTPase"/>
</dbReference>
<evidence type="ECO:0000259" key="4">
    <source>
        <dbReference type="PROSITE" id="PS50893"/>
    </source>
</evidence>
<dbReference type="GO" id="GO:0035435">
    <property type="term" value="P:phosphate ion transmembrane transport"/>
    <property type="evidence" value="ECO:0007669"/>
    <property type="project" value="InterPro"/>
</dbReference>
<dbReference type="GO" id="GO:0016887">
    <property type="term" value="F:ATP hydrolysis activity"/>
    <property type="evidence" value="ECO:0007669"/>
    <property type="project" value="InterPro"/>
</dbReference>
<accession>A0A3E0B152</accession>
<dbReference type="InterPro" id="IPR017871">
    <property type="entry name" value="ABC_transporter-like_CS"/>
</dbReference>
<dbReference type="NCBIfam" id="TIGR00972">
    <property type="entry name" value="3a0107s01c2"/>
    <property type="match status" value="1"/>
</dbReference>
<dbReference type="InterPro" id="IPR005670">
    <property type="entry name" value="PstB-like"/>
</dbReference>
<proteinExistence type="predicted"/>
<dbReference type="PROSITE" id="PS50893">
    <property type="entry name" value="ABC_TRANSPORTER_2"/>
    <property type="match status" value="1"/>
</dbReference>
<gene>
    <name evidence="5" type="ORF">DFR63_0742</name>
</gene>
<evidence type="ECO:0000256" key="3">
    <source>
        <dbReference type="ARBA" id="ARBA00022840"/>
    </source>
</evidence>
<dbReference type="GO" id="GO:0005524">
    <property type="term" value="F:ATP binding"/>
    <property type="evidence" value="ECO:0007669"/>
    <property type="project" value="UniProtKB-KW"/>
</dbReference>
<dbReference type="AlphaFoldDB" id="A0A3E0B152"/>
<dbReference type="PANTHER" id="PTHR43423:SF1">
    <property type="entry name" value="ABC TRANSPORTER I FAMILY MEMBER 17"/>
    <property type="match status" value="1"/>
</dbReference>
<keyword evidence="1" id="KW-0813">Transport</keyword>
<evidence type="ECO:0000256" key="2">
    <source>
        <dbReference type="ARBA" id="ARBA00022741"/>
    </source>
</evidence>
<dbReference type="Proteomes" id="UP000257076">
    <property type="component" value="Unassembled WGS sequence"/>
</dbReference>
<keyword evidence="3 5" id="KW-0067">ATP-binding</keyword>
<dbReference type="InterPro" id="IPR003439">
    <property type="entry name" value="ABC_transporter-like_ATP-bd"/>
</dbReference>
<dbReference type="PANTHER" id="PTHR43423">
    <property type="entry name" value="ABC TRANSPORTER I FAMILY MEMBER 17"/>
    <property type="match status" value="1"/>
</dbReference>
<dbReference type="SUPFAM" id="SSF52540">
    <property type="entry name" value="P-loop containing nucleoside triphosphate hydrolases"/>
    <property type="match status" value="1"/>
</dbReference>
<keyword evidence="6" id="KW-1185">Reference proteome</keyword>
<name>A0A3E0B152_9STAP</name>
<dbReference type="GO" id="GO:0016020">
    <property type="term" value="C:membrane"/>
    <property type="evidence" value="ECO:0007669"/>
    <property type="project" value="InterPro"/>
</dbReference>
<dbReference type="SMART" id="SM00382">
    <property type="entry name" value="AAA"/>
    <property type="match status" value="1"/>
</dbReference>
<dbReference type="Gene3D" id="3.40.50.300">
    <property type="entry name" value="P-loop containing nucleotide triphosphate hydrolases"/>
    <property type="match status" value="1"/>
</dbReference>
<dbReference type="OrthoDB" id="9802185at2"/>
<dbReference type="CDD" id="cd03260">
    <property type="entry name" value="ABC_PstB_phosphate_transporter"/>
    <property type="match status" value="1"/>
</dbReference>
<evidence type="ECO:0000313" key="6">
    <source>
        <dbReference type="Proteomes" id="UP000257076"/>
    </source>
</evidence>